<dbReference type="Proteomes" id="UP000299102">
    <property type="component" value="Unassembled WGS sequence"/>
</dbReference>
<protein>
    <submittedName>
        <fullName evidence="1">Uncharacterized protein</fullName>
    </submittedName>
</protein>
<dbReference type="EMBL" id="BGZK01000101">
    <property type="protein sequence ID" value="GBP18810.1"/>
    <property type="molecule type" value="Genomic_DNA"/>
</dbReference>
<dbReference type="AlphaFoldDB" id="A0A4C1TXT9"/>
<keyword evidence="2" id="KW-1185">Reference proteome</keyword>
<sequence>MRTEIDSGAGVEVENKAEIKIMNETRYKMPIIIEKIGQKSRPGPRIEVMVEKPLRQPCTEVNATKQLSGGRIETYTVLSGSPFNLSTGRSQIAHQFVRKRTSVGYWIPRPQRAGYLDSKGSTFYFGK</sequence>
<evidence type="ECO:0000313" key="2">
    <source>
        <dbReference type="Proteomes" id="UP000299102"/>
    </source>
</evidence>
<organism evidence="1 2">
    <name type="scientific">Eumeta variegata</name>
    <name type="common">Bagworm moth</name>
    <name type="synonym">Eumeta japonica</name>
    <dbReference type="NCBI Taxonomy" id="151549"/>
    <lineage>
        <taxon>Eukaryota</taxon>
        <taxon>Metazoa</taxon>
        <taxon>Ecdysozoa</taxon>
        <taxon>Arthropoda</taxon>
        <taxon>Hexapoda</taxon>
        <taxon>Insecta</taxon>
        <taxon>Pterygota</taxon>
        <taxon>Neoptera</taxon>
        <taxon>Endopterygota</taxon>
        <taxon>Lepidoptera</taxon>
        <taxon>Glossata</taxon>
        <taxon>Ditrysia</taxon>
        <taxon>Tineoidea</taxon>
        <taxon>Psychidae</taxon>
        <taxon>Oiketicinae</taxon>
        <taxon>Eumeta</taxon>
    </lineage>
</organism>
<evidence type="ECO:0000313" key="1">
    <source>
        <dbReference type="EMBL" id="GBP18810.1"/>
    </source>
</evidence>
<reference evidence="1 2" key="1">
    <citation type="journal article" date="2019" name="Commun. Biol.">
        <title>The bagworm genome reveals a unique fibroin gene that provides high tensile strength.</title>
        <authorList>
            <person name="Kono N."/>
            <person name="Nakamura H."/>
            <person name="Ohtoshi R."/>
            <person name="Tomita M."/>
            <person name="Numata K."/>
            <person name="Arakawa K."/>
        </authorList>
    </citation>
    <scope>NUCLEOTIDE SEQUENCE [LARGE SCALE GENOMIC DNA]</scope>
</reference>
<accession>A0A4C1TXT9</accession>
<name>A0A4C1TXT9_EUMVA</name>
<comment type="caution">
    <text evidence="1">The sequence shown here is derived from an EMBL/GenBank/DDBJ whole genome shotgun (WGS) entry which is preliminary data.</text>
</comment>
<proteinExistence type="predicted"/>
<gene>
    <name evidence="1" type="ORF">EVAR_93238_1</name>
</gene>